<comment type="caution">
    <text evidence="1">The sequence shown here is derived from an EMBL/GenBank/DDBJ whole genome shotgun (WGS) entry which is preliminary data.</text>
</comment>
<evidence type="ECO:0000313" key="1">
    <source>
        <dbReference type="EMBL" id="KAH3869014.1"/>
    </source>
</evidence>
<gene>
    <name evidence="1" type="ORF">DPMN_032170</name>
</gene>
<dbReference type="AlphaFoldDB" id="A0A9D4M3G3"/>
<organism evidence="1 2">
    <name type="scientific">Dreissena polymorpha</name>
    <name type="common">Zebra mussel</name>
    <name type="synonym">Mytilus polymorpha</name>
    <dbReference type="NCBI Taxonomy" id="45954"/>
    <lineage>
        <taxon>Eukaryota</taxon>
        <taxon>Metazoa</taxon>
        <taxon>Spiralia</taxon>
        <taxon>Lophotrochozoa</taxon>
        <taxon>Mollusca</taxon>
        <taxon>Bivalvia</taxon>
        <taxon>Autobranchia</taxon>
        <taxon>Heteroconchia</taxon>
        <taxon>Euheterodonta</taxon>
        <taxon>Imparidentia</taxon>
        <taxon>Neoheterodontei</taxon>
        <taxon>Myida</taxon>
        <taxon>Dreissenoidea</taxon>
        <taxon>Dreissenidae</taxon>
        <taxon>Dreissena</taxon>
    </lineage>
</organism>
<accession>A0A9D4M3G3</accession>
<reference evidence="1" key="1">
    <citation type="journal article" date="2019" name="bioRxiv">
        <title>The Genome of the Zebra Mussel, Dreissena polymorpha: A Resource for Invasive Species Research.</title>
        <authorList>
            <person name="McCartney M.A."/>
            <person name="Auch B."/>
            <person name="Kono T."/>
            <person name="Mallez S."/>
            <person name="Zhang Y."/>
            <person name="Obille A."/>
            <person name="Becker A."/>
            <person name="Abrahante J.E."/>
            <person name="Garbe J."/>
            <person name="Badalamenti J.P."/>
            <person name="Herman A."/>
            <person name="Mangelson H."/>
            <person name="Liachko I."/>
            <person name="Sullivan S."/>
            <person name="Sone E.D."/>
            <person name="Koren S."/>
            <person name="Silverstein K.A.T."/>
            <person name="Beckman K.B."/>
            <person name="Gohl D.M."/>
        </authorList>
    </citation>
    <scope>NUCLEOTIDE SEQUENCE</scope>
    <source>
        <strain evidence="1">Duluth1</strain>
        <tissue evidence="1">Whole animal</tissue>
    </source>
</reference>
<protein>
    <submittedName>
        <fullName evidence="1">Uncharacterized protein</fullName>
    </submittedName>
</protein>
<proteinExistence type="predicted"/>
<dbReference type="EMBL" id="JAIWYP010000002">
    <property type="protein sequence ID" value="KAH3869014.1"/>
    <property type="molecule type" value="Genomic_DNA"/>
</dbReference>
<evidence type="ECO:0000313" key="2">
    <source>
        <dbReference type="Proteomes" id="UP000828390"/>
    </source>
</evidence>
<sequence>MAKCFRWMRSKKGYEQKSAAWKIKAQELGINVEQLEQWLKGIKDWYVRLSKKTSGQATKMLTERETWVLKHCGFYKGQ</sequence>
<dbReference type="Proteomes" id="UP000828390">
    <property type="component" value="Unassembled WGS sequence"/>
</dbReference>
<name>A0A9D4M3G3_DREPO</name>
<keyword evidence="2" id="KW-1185">Reference proteome</keyword>
<reference evidence="1" key="2">
    <citation type="submission" date="2020-11" db="EMBL/GenBank/DDBJ databases">
        <authorList>
            <person name="McCartney M.A."/>
            <person name="Auch B."/>
            <person name="Kono T."/>
            <person name="Mallez S."/>
            <person name="Becker A."/>
            <person name="Gohl D.M."/>
            <person name="Silverstein K.A.T."/>
            <person name="Koren S."/>
            <person name="Bechman K.B."/>
            <person name="Herman A."/>
            <person name="Abrahante J.E."/>
            <person name="Garbe J."/>
        </authorList>
    </citation>
    <scope>NUCLEOTIDE SEQUENCE</scope>
    <source>
        <strain evidence="1">Duluth1</strain>
        <tissue evidence="1">Whole animal</tissue>
    </source>
</reference>